<dbReference type="AlphaFoldDB" id="V5A4Q8"/>
<keyword evidence="1" id="KW-0812">Transmembrane</keyword>
<protein>
    <submittedName>
        <fullName evidence="2">Uncharacterized protein</fullName>
    </submittedName>
</protein>
<name>V5A4Q8_TRYCR</name>
<gene>
    <name evidence="2" type="ORF">TCDM_12763</name>
</gene>
<feature type="transmembrane region" description="Helical" evidence="1">
    <location>
        <begin position="55"/>
        <end position="75"/>
    </location>
</feature>
<dbReference type="Proteomes" id="UP000017861">
    <property type="component" value="Unassembled WGS sequence"/>
</dbReference>
<dbReference type="VEuPathDB" id="TriTrypDB:TCDM_12763"/>
<sequence>MFLCVAFLFLFLFSLLFVCSRNRGRHFFFLFSFFSFFFFFLFFQSVRFGRVKMNFFNYFYLIFYELPLFGLQCGYEFEQSCYFCHALLLYSFFLCVSLNALLLFLLPCLVCLQAHTQPHTYKMHIAVDFDASFLLRAGGWRLLLWA</sequence>
<accession>V5A4Q8</accession>
<feature type="transmembrane region" description="Helical" evidence="1">
    <location>
        <begin position="27"/>
        <end position="43"/>
    </location>
</feature>
<keyword evidence="1" id="KW-1133">Transmembrane helix</keyword>
<reference evidence="2 3" key="1">
    <citation type="journal article" date="2014" name="Genome Announc.">
        <title>Trypanosoma cruzi Clone Dm28c Draft Genome Sequence.</title>
        <authorList>
            <person name="Grisard E.C."/>
            <person name="Teixeira S.M."/>
            <person name="de Almeida L.G."/>
            <person name="Stoco P.H."/>
            <person name="Gerber A.L."/>
            <person name="Talavera-Lopez C."/>
            <person name="Lima O.C."/>
            <person name="Andersson B."/>
            <person name="de Vasconcelos A.T."/>
        </authorList>
    </citation>
    <scope>NUCLEOTIDE SEQUENCE [LARGE SCALE GENOMIC DNA]</scope>
    <source>
        <strain evidence="2 3">Dm28c</strain>
    </source>
</reference>
<keyword evidence="1" id="KW-0472">Membrane</keyword>
<proteinExistence type="predicted"/>
<evidence type="ECO:0000256" key="1">
    <source>
        <dbReference type="SAM" id="Phobius"/>
    </source>
</evidence>
<dbReference type="EMBL" id="AYLP01000687">
    <property type="protein sequence ID" value="ESS55745.1"/>
    <property type="molecule type" value="Genomic_DNA"/>
</dbReference>
<organism evidence="2 3">
    <name type="scientific">Trypanosoma cruzi Dm28c</name>
    <dbReference type="NCBI Taxonomy" id="1416333"/>
    <lineage>
        <taxon>Eukaryota</taxon>
        <taxon>Discoba</taxon>
        <taxon>Euglenozoa</taxon>
        <taxon>Kinetoplastea</taxon>
        <taxon>Metakinetoplastina</taxon>
        <taxon>Trypanosomatida</taxon>
        <taxon>Trypanosomatidae</taxon>
        <taxon>Trypanosoma</taxon>
        <taxon>Schizotrypanum</taxon>
    </lineage>
</organism>
<evidence type="ECO:0000313" key="2">
    <source>
        <dbReference type="EMBL" id="ESS55745.1"/>
    </source>
</evidence>
<evidence type="ECO:0000313" key="3">
    <source>
        <dbReference type="Proteomes" id="UP000017861"/>
    </source>
</evidence>
<comment type="caution">
    <text evidence="2">The sequence shown here is derived from an EMBL/GenBank/DDBJ whole genome shotgun (WGS) entry which is preliminary data.</text>
</comment>
<feature type="transmembrane region" description="Helical" evidence="1">
    <location>
        <begin position="87"/>
        <end position="112"/>
    </location>
</feature>